<dbReference type="AlphaFoldDB" id="A0A1D2NN22"/>
<dbReference type="InterPro" id="IPR041489">
    <property type="entry name" value="PDZ_6"/>
</dbReference>
<dbReference type="Proteomes" id="UP000094527">
    <property type="component" value="Unassembled WGS sequence"/>
</dbReference>
<protein>
    <submittedName>
        <fullName evidence="2">Na(+)/H(+) exchange regulatory cofactor NHE-RF1</fullName>
    </submittedName>
</protein>
<evidence type="ECO:0000259" key="1">
    <source>
        <dbReference type="PROSITE" id="PS50106"/>
    </source>
</evidence>
<comment type="caution">
    <text evidence="2">The sequence shown here is derived from an EMBL/GenBank/DDBJ whole genome shotgun (WGS) entry which is preliminary data.</text>
</comment>
<reference evidence="2 3" key="1">
    <citation type="journal article" date="2016" name="Genome Biol. Evol.">
        <title>Gene Family Evolution Reflects Adaptation to Soil Environmental Stressors in the Genome of the Collembolan Orchesella cincta.</title>
        <authorList>
            <person name="Faddeeva-Vakhrusheva A."/>
            <person name="Derks M.F."/>
            <person name="Anvar S.Y."/>
            <person name="Agamennone V."/>
            <person name="Suring W."/>
            <person name="Smit S."/>
            <person name="van Straalen N.M."/>
            <person name="Roelofs D."/>
        </authorList>
    </citation>
    <scope>NUCLEOTIDE SEQUENCE [LARGE SCALE GENOMIC DNA]</scope>
    <source>
        <tissue evidence="2">Mixed pool</tissue>
    </source>
</reference>
<dbReference type="SMART" id="SM00228">
    <property type="entry name" value="PDZ"/>
    <property type="match status" value="1"/>
</dbReference>
<keyword evidence="3" id="KW-1185">Reference proteome</keyword>
<dbReference type="STRING" id="48709.A0A1D2NN22"/>
<dbReference type="Pfam" id="PF17820">
    <property type="entry name" value="PDZ_6"/>
    <property type="match status" value="1"/>
</dbReference>
<sequence length="191" mass="21018">MNCVQKVVSNSPFPRNKGRGGSSQGKCYTFELIHQIHNCSGPFCERFLDELEVPIEAQKLGSPADKADLEVGDEILEVNGRSLEDATHTEVISHIHQCIRSRTICLRVKRRTGNKLGSNSHLNLSSSVNEGTRVETEAVLATPTPYIFNCRQSSMRVPGTKSTQLSVRGAGGMLPVHWGWSFTVNVVLHSC</sequence>
<dbReference type="InterPro" id="IPR001478">
    <property type="entry name" value="PDZ"/>
</dbReference>
<evidence type="ECO:0000313" key="3">
    <source>
        <dbReference type="Proteomes" id="UP000094527"/>
    </source>
</evidence>
<dbReference type="PROSITE" id="PS50106">
    <property type="entry name" value="PDZ"/>
    <property type="match status" value="1"/>
</dbReference>
<dbReference type="Gene3D" id="2.30.42.10">
    <property type="match status" value="1"/>
</dbReference>
<evidence type="ECO:0000313" key="2">
    <source>
        <dbReference type="EMBL" id="ODN06637.1"/>
    </source>
</evidence>
<dbReference type="EMBL" id="LJIJ01000001">
    <property type="protein sequence ID" value="ODN06637.1"/>
    <property type="molecule type" value="Genomic_DNA"/>
</dbReference>
<proteinExistence type="predicted"/>
<accession>A0A1D2NN22</accession>
<name>A0A1D2NN22_ORCCI</name>
<dbReference type="OrthoDB" id="43580at2759"/>
<dbReference type="CDD" id="cd00136">
    <property type="entry name" value="PDZ_canonical"/>
    <property type="match status" value="1"/>
</dbReference>
<dbReference type="InterPro" id="IPR036034">
    <property type="entry name" value="PDZ_sf"/>
</dbReference>
<gene>
    <name evidence="2" type="ORF">Ocin01_00051</name>
</gene>
<feature type="domain" description="PDZ" evidence="1">
    <location>
        <begin position="61"/>
        <end position="95"/>
    </location>
</feature>
<dbReference type="SUPFAM" id="SSF50156">
    <property type="entry name" value="PDZ domain-like"/>
    <property type="match status" value="1"/>
</dbReference>
<organism evidence="2 3">
    <name type="scientific">Orchesella cincta</name>
    <name type="common">Springtail</name>
    <name type="synonym">Podura cincta</name>
    <dbReference type="NCBI Taxonomy" id="48709"/>
    <lineage>
        <taxon>Eukaryota</taxon>
        <taxon>Metazoa</taxon>
        <taxon>Ecdysozoa</taxon>
        <taxon>Arthropoda</taxon>
        <taxon>Hexapoda</taxon>
        <taxon>Collembola</taxon>
        <taxon>Entomobryomorpha</taxon>
        <taxon>Entomobryoidea</taxon>
        <taxon>Orchesellidae</taxon>
        <taxon>Orchesellinae</taxon>
        <taxon>Orchesella</taxon>
    </lineage>
</organism>